<dbReference type="SMART" id="SM00420">
    <property type="entry name" value="HTH_DEOR"/>
    <property type="match status" value="1"/>
</dbReference>
<dbReference type="Pfam" id="PF00455">
    <property type="entry name" value="DeoRC"/>
    <property type="match status" value="1"/>
</dbReference>
<feature type="domain" description="HTH deoR-type" evidence="4">
    <location>
        <begin position="3"/>
        <end position="58"/>
    </location>
</feature>
<dbReference type="SMART" id="SM01134">
    <property type="entry name" value="DeoRC"/>
    <property type="match status" value="1"/>
</dbReference>
<keyword evidence="3" id="KW-0804">Transcription</keyword>
<dbReference type="InterPro" id="IPR050313">
    <property type="entry name" value="Carb_Metab_HTH_regulators"/>
</dbReference>
<reference evidence="5 6" key="1">
    <citation type="journal article" date="2016" name="Front. Microbiol.">
        <title>Fuerstia marisgermanicae gen. nov., sp. nov., an Unusual Member of the Phylum Planctomycetes from the German Wadden Sea.</title>
        <authorList>
            <person name="Kohn T."/>
            <person name="Heuer A."/>
            <person name="Jogler M."/>
            <person name="Vollmers J."/>
            <person name="Boedeker C."/>
            <person name="Bunk B."/>
            <person name="Rast P."/>
            <person name="Borchert D."/>
            <person name="Glockner I."/>
            <person name="Freese H.M."/>
            <person name="Klenk H.P."/>
            <person name="Overmann J."/>
            <person name="Kaster A.K."/>
            <person name="Rohde M."/>
            <person name="Wiegand S."/>
            <person name="Jogler C."/>
        </authorList>
    </citation>
    <scope>NUCLEOTIDE SEQUENCE [LARGE SCALE GENOMIC DNA]</scope>
    <source>
        <strain evidence="5 6">NH11</strain>
    </source>
</reference>
<keyword evidence="2" id="KW-0805">Transcription regulation</keyword>
<proteinExistence type="predicted"/>
<evidence type="ECO:0000256" key="1">
    <source>
        <dbReference type="ARBA" id="ARBA00022491"/>
    </source>
</evidence>
<dbReference type="Proteomes" id="UP000187735">
    <property type="component" value="Chromosome"/>
</dbReference>
<dbReference type="InterPro" id="IPR014036">
    <property type="entry name" value="DeoR-like_C"/>
</dbReference>
<evidence type="ECO:0000313" key="6">
    <source>
        <dbReference type="Proteomes" id="UP000187735"/>
    </source>
</evidence>
<dbReference type="SUPFAM" id="SSF46785">
    <property type="entry name" value="Winged helix' DNA-binding domain"/>
    <property type="match status" value="1"/>
</dbReference>
<dbReference type="PANTHER" id="PTHR30363">
    <property type="entry name" value="HTH-TYPE TRANSCRIPTIONAL REGULATOR SRLR-RELATED"/>
    <property type="match status" value="1"/>
</dbReference>
<dbReference type="OrthoDB" id="9797223at2"/>
<dbReference type="EMBL" id="CP017641">
    <property type="protein sequence ID" value="APZ93862.1"/>
    <property type="molecule type" value="Genomic_DNA"/>
</dbReference>
<dbReference type="GO" id="GO:0003700">
    <property type="term" value="F:DNA-binding transcription factor activity"/>
    <property type="evidence" value="ECO:0007669"/>
    <property type="project" value="InterPro"/>
</dbReference>
<dbReference type="InterPro" id="IPR037171">
    <property type="entry name" value="NagB/RpiA_transferase-like"/>
</dbReference>
<gene>
    <name evidence="5" type="primary">glpR</name>
    <name evidence="5" type="ORF">Fuma_03480</name>
</gene>
<dbReference type="KEGG" id="fmr:Fuma_03480"/>
<evidence type="ECO:0000256" key="3">
    <source>
        <dbReference type="ARBA" id="ARBA00023163"/>
    </source>
</evidence>
<dbReference type="PROSITE" id="PS51000">
    <property type="entry name" value="HTH_DEOR_2"/>
    <property type="match status" value="1"/>
</dbReference>
<evidence type="ECO:0000256" key="2">
    <source>
        <dbReference type="ARBA" id="ARBA00023015"/>
    </source>
</evidence>
<dbReference type="Pfam" id="PF08220">
    <property type="entry name" value="HTH_DeoR"/>
    <property type="match status" value="1"/>
</dbReference>
<dbReference type="InterPro" id="IPR001034">
    <property type="entry name" value="DeoR_HTH"/>
</dbReference>
<evidence type="ECO:0000259" key="4">
    <source>
        <dbReference type="PROSITE" id="PS51000"/>
    </source>
</evidence>
<dbReference type="PANTHER" id="PTHR30363:SF4">
    <property type="entry name" value="GLYCEROL-3-PHOSPHATE REGULON REPRESSOR"/>
    <property type="match status" value="1"/>
</dbReference>
<dbReference type="InterPro" id="IPR036388">
    <property type="entry name" value="WH-like_DNA-bd_sf"/>
</dbReference>
<evidence type="ECO:0000313" key="5">
    <source>
        <dbReference type="EMBL" id="APZ93862.1"/>
    </source>
</evidence>
<sequence length="260" mass="28229">MITDERRSKILQIAEESGFVSLQQLVAEVGASESTIRRDLEYLDTQGHLHRTRGGAAYAGESLMDFDVRQNQASREKQLIAQRTAERIPAGETVLLDGGTTTLEVARFLNGKPLQVVTNSLPIASLLMNQPEIELIFVGGYVYPKTGVALGDQAIEALKKINVSRLVMSTGGVTSEGLFNSNALLVETERQMIASAERVTLVADSTKFGQRALSHLCPLSAVHEIVTDDGMSDEWRQTLLAGGIELEVVEVQDRSMAGST</sequence>
<dbReference type="Gene3D" id="1.10.10.10">
    <property type="entry name" value="Winged helix-like DNA-binding domain superfamily/Winged helix DNA-binding domain"/>
    <property type="match status" value="1"/>
</dbReference>
<dbReference type="STRING" id="1891926.Fuma_03480"/>
<dbReference type="PRINTS" id="PR00037">
    <property type="entry name" value="HTHLACR"/>
</dbReference>
<keyword evidence="1" id="KW-0678">Repressor</keyword>
<dbReference type="AlphaFoldDB" id="A0A1P8WII0"/>
<keyword evidence="6" id="KW-1185">Reference proteome</keyword>
<accession>A0A1P8WII0</accession>
<name>A0A1P8WII0_9PLAN</name>
<dbReference type="SUPFAM" id="SSF100950">
    <property type="entry name" value="NagB/RpiA/CoA transferase-like"/>
    <property type="match status" value="1"/>
</dbReference>
<protein>
    <submittedName>
        <fullName evidence="5">Glycerol-3-phosphate regulon repressor</fullName>
    </submittedName>
</protein>
<dbReference type="RefSeq" id="WP_077025257.1">
    <property type="nucleotide sequence ID" value="NZ_CP017641.1"/>
</dbReference>
<dbReference type="InterPro" id="IPR036390">
    <property type="entry name" value="WH_DNA-bd_sf"/>
</dbReference>
<dbReference type="Gene3D" id="3.40.50.1360">
    <property type="match status" value="1"/>
</dbReference>
<organism evidence="5 6">
    <name type="scientific">Fuerstiella marisgermanici</name>
    <dbReference type="NCBI Taxonomy" id="1891926"/>
    <lineage>
        <taxon>Bacteria</taxon>
        <taxon>Pseudomonadati</taxon>
        <taxon>Planctomycetota</taxon>
        <taxon>Planctomycetia</taxon>
        <taxon>Planctomycetales</taxon>
        <taxon>Planctomycetaceae</taxon>
        <taxon>Fuerstiella</taxon>
    </lineage>
</organism>